<evidence type="ECO:0000256" key="6">
    <source>
        <dbReference type="SAM" id="MobiDB-lite"/>
    </source>
</evidence>
<evidence type="ECO:0000256" key="4">
    <source>
        <dbReference type="ARBA" id="ARBA00023125"/>
    </source>
</evidence>
<sequence>MDEIDLHQIIPDILKGDASQFEKIMRRYQKQIFLYCYHMLGRTDVEDGTQEVFIKAFRHLSKYKLEKPFEAWLYTIAHNTCIDIIRKRRLAKYLPFLYRSDEHNQHVDQAIEDNYYNEHVLRTMSKLTPEERSLLILRCVEDKSYKEIGEILQQNSSSLRKKFERTAAKFRKYHAHTTGGISDGARQSSRPQNHIL</sequence>
<evidence type="ECO:0000256" key="2">
    <source>
        <dbReference type="ARBA" id="ARBA00023015"/>
    </source>
</evidence>
<feature type="domain" description="RNA polymerase sigma factor 70 region 4 type 2" evidence="8">
    <location>
        <begin position="120"/>
        <end position="165"/>
    </location>
</feature>
<dbReference type="InterPro" id="IPR013325">
    <property type="entry name" value="RNA_pol_sigma_r2"/>
</dbReference>
<dbReference type="RefSeq" id="WP_127003756.1">
    <property type="nucleotide sequence ID" value="NZ_CP034346.1"/>
</dbReference>
<dbReference type="PANTHER" id="PTHR43133:SF8">
    <property type="entry name" value="RNA POLYMERASE SIGMA FACTOR HI_1459-RELATED"/>
    <property type="match status" value="1"/>
</dbReference>
<dbReference type="InterPro" id="IPR039425">
    <property type="entry name" value="RNA_pol_sigma-70-like"/>
</dbReference>
<dbReference type="GO" id="GO:0016987">
    <property type="term" value="F:sigma factor activity"/>
    <property type="evidence" value="ECO:0007669"/>
    <property type="project" value="UniProtKB-KW"/>
</dbReference>
<reference evidence="10" key="1">
    <citation type="submission" date="2018-12" db="EMBL/GenBank/DDBJ databases">
        <title>Complete genome sequence of Paenibacillus sp. MBLB1234.</title>
        <authorList>
            <person name="Nam Y.-D."/>
            <person name="Kang J."/>
            <person name="Chung W.-H."/>
            <person name="Park Y.S."/>
        </authorList>
    </citation>
    <scope>NUCLEOTIDE SEQUENCE [LARGE SCALE GENOMIC DNA]</scope>
    <source>
        <strain evidence="10">MBLB1234</strain>
    </source>
</reference>
<dbReference type="Gene3D" id="1.10.10.10">
    <property type="entry name" value="Winged helix-like DNA-binding domain superfamily/Winged helix DNA-binding domain"/>
    <property type="match status" value="1"/>
</dbReference>
<dbReference type="EMBL" id="CP034346">
    <property type="protein sequence ID" value="AZS17831.1"/>
    <property type="molecule type" value="Genomic_DNA"/>
</dbReference>
<dbReference type="AlphaFoldDB" id="A0A3Q9IFF9"/>
<evidence type="ECO:0000256" key="3">
    <source>
        <dbReference type="ARBA" id="ARBA00023082"/>
    </source>
</evidence>
<evidence type="ECO:0000256" key="1">
    <source>
        <dbReference type="ARBA" id="ARBA00010641"/>
    </source>
</evidence>
<keyword evidence="3" id="KW-0731">Sigma factor</keyword>
<evidence type="ECO:0000313" key="9">
    <source>
        <dbReference type="EMBL" id="AZS17831.1"/>
    </source>
</evidence>
<name>A0A3Q9IFF9_9BACL</name>
<protein>
    <submittedName>
        <fullName evidence="9">Sigma-70 family RNA polymerase sigma factor</fullName>
    </submittedName>
</protein>
<dbReference type="InterPro" id="IPR013324">
    <property type="entry name" value="RNA_pol_sigma_r3/r4-like"/>
</dbReference>
<accession>A0A3Q9IFF9</accession>
<dbReference type="InterPro" id="IPR036388">
    <property type="entry name" value="WH-like_DNA-bd_sf"/>
</dbReference>
<feature type="region of interest" description="Disordered" evidence="6">
    <location>
        <begin position="177"/>
        <end position="196"/>
    </location>
</feature>
<evidence type="ECO:0000259" key="7">
    <source>
        <dbReference type="Pfam" id="PF04542"/>
    </source>
</evidence>
<feature type="domain" description="RNA polymerase sigma-70 region 2" evidence="7">
    <location>
        <begin position="25"/>
        <end position="89"/>
    </location>
</feature>
<keyword evidence="5" id="KW-0804">Transcription</keyword>
<dbReference type="Proteomes" id="UP000270678">
    <property type="component" value="Chromosome"/>
</dbReference>
<dbReference type="SUPFAM" id="SSF88659">
    <property type="entry name" value="Sigma3 and sigma4 domains of RNA polymerase sigma factors"/>
    <property type="match status" value="1"/>
</dbReference>
<dbReference type="InterPro" id="IPR007627">
    <property type="entry name" value="RNA_pol_sigma70_r2"/>
</dbReference>
<dbReference type="SUPFAM" id="SSF88946">
    <property type="entry name" value="Sigma2 domain of RNA polymerase sigma factors"/>
    <property type="match status" value="1"/>
</dbReference>
<dbReference type="PANTHER" id="PTHR43133">
    <property type="entry name" value="RNA POLYMERASE ECF-TYPE SIGMA FACTO"/>
    <property type="match status" value="1"/>
</dbReference>
<keyword evidence="2" id="KW-0805">Transcription regulation</keyword>
<keyword evidence="4" id="KW-0238">DNA-binding</keyword>
<dbReference type="Pfam" id="PF04542">
    <property type="entry name" value="Sigma70_r2"/>
    <property type="match status" value="1"/>
</dbReference>
<keyword evidence="10" id="KW-1185">Reference proteome</keyword>
<evidence type="ECO:0000259" key="8">
    <source>
        <dbReference type="Pfam" id="PF08281"/>
    </source>
</evidence>
<gene>
    <name evidence="9" type="ORF">EI981_27610</name>
</gene>
<dbReference type="InterPro" id="IPR014284">
    <property type="entry name" value="RNA_pol_sigma-70_dom"/>
</dbReference>
<dbReference type="NCBIfam" id="TIGR02937">
    <property type="entry name" value="sigma70-ECF"/>
    <property type="match status" value="1"/>
</dbReference>
<dbReference type="Gene3D" id="1.10.1740.10">
    <property type="match status" value="1"/>
</dbReference>
<evidence type="ECO:0000313" key="10">
    <source>
        <dbReference type="Proteomes" id="UP000270678"/>
    </source>
</evidence>
<dbReference type="InterPro" id="IPR013249">
    <property type="entry name" value="RNA_pol_sigma70_r4_t2"/>
</dbReference>
<dbReference type="Pfam" id="PF08281">
    <property type="entry name" value="Sigma70_r4_2"/>
    <property type="match status" value="1"/>
</dbReference>
<dbReference type="OrthoDB" id="2732687at2"/>
<feature type="compositionally biased region" description="Polar residues" evidence="6">
    <location>
        <begin position="185"/>
        <end position="196"/>
    </location>
</feature>
<organism evidence="9 10">
    <name type="scientific">Paenibacillus lutimineralis</name>
    <dbReference type="NCBI Taxonomy" id="2707005"/>
    <lineage>
        <taxon>Bacteria</taxon>
        <taxon>Bacillati</taxon>
        <taxon>Bacillota</taxon>
        <taxon>Bacilli</taxon>
        <taxon>Bacillales</taxon>
        <taxon>Paenibacillaceae</taxon>
        <taxon>Paenibacillus</taxon>
    </lineage>
</organism>
<comment type="similarity">
    <text evidence="1">Belongs to the sigma-70 factor family. ECF subfamily.</text>
</comment>
<evidence type="ECO:0000256" key="5">
    <source>
        <dbReference type="ARBA" id="ARBA00023163"/>
    </source>
</evidence>
<dbReference type="KEGG" id="plut:EI981_27610"/>
<proteinExistence type="inferred from homology"/>
<dbReference type="GO" id="GO:0003677">
    <property type="term" value="F:DNA binding"/>
    <property type="evidence" value="ECO:0007669"/>
    <property type="project" value="UniProtKB-KW"/>
</dbReference>
<dbReference type="GO" id="GO:0006352">
    <property type="term" value="P:DNA-templated transcription initiation"/>
    <property type="evidence" value="ECO:0007669"/>
    <property type="project" value="InterPro"/>
</dbReference>